<evidence type="ECO:0000313" key="4">
    <source>
        <dbReference type="Proteomes" id="UP000567293"/>
    </source>
</evidence>
<dbReference type="PANTHER" id="PTHR30572:SF4">
    <property type="entry name" value="ABC TRANSPORTER PERMEASE YTRF"/>
    <property type="match status" value="1"/>
</dbReference>
<comment type="caution">
    <text evidence="3">The sequence shown here is derived from an EMBL/GenBank/DDBJ whole genome shotgun (WGS) entry which is preliminary data.</text>
</comment>
<keyword evidence="4" id="KW-1185">Reference proteome</keyword>
<feature type="domain" description="MacB-like periplasmic core" evidence="2">
    <location>
        <begin position="30"/>
        <end position="154"/>
    </location>
</feature>
<protein>
    <submittedName>
        <fullName evidence="3">ABC transporter permease</fullName>
    </submittedName>
</protein>
<dbReference type="Proteomes" id="UP000567293">
    <property type="component" value="Unassembled WGS sequence"/>
</dbReference>
<accession>A0A7V8NU59</accession>
<gene>
    <name evidence="3" type="ORF">HRJ53_21520</name>
</gene>
<keyword evidence="1" id="KW-0812">Transmembrane</keyword>
<dbReference type="Pfam" id="PF12704">
    <property type="entry name" value="MacB_PCD"/>
    <property type="match status" value="1"/>
</dbReference>
<proteinExistence type="predicted"/>
<dbReference type="PANTHER" id="PTHR30572">
    <property type="entry name" value="MEMBRANE COMPONENT OF TRANSPORTER-RELATED"/>
    <property type="match status" value="1"/>
</dbReference>
<evidence type="ECO:0000256" key="1">
    <source>
        <dbReference type="SAM" id="Phobius"/>
    </source>
</evidence>
<keyword evidence="1" id="KW-1133">Transmembrane helix</keyword>
<name>A0A7V8NU59_9BACT</name>
<dbReference type="GO" id="GO:0005886">
    <property type="term" value="C:plasma membrane"/>
    <property type="evidence" value="ECO:0007669"/>
    <property type="project" value="TreeGrafter"/>
</dbReference>
<reference evidence="3" key="1">
    <citation type="submission" date="2020-06" db="EMBL/GenBank/DDBJ databases">
        <title>Legume-microbial interactions unlock mineral nutrients during tropical forest succession.</title>
        <authorList>
            <person name="Epihov D.Z."/>
        </authorList>
    </citation>
    <scope>NUCLEOTIDE SEQUENCE [LARGE SCALE GENOMIC DNA]</scope>
    <source>
        <strain evidence="3">Pan2503</strain>
    </source>
</reference>
<organism evidence="3 4">
    <name type="scientific">Candidatus Acidiferrum panamense</name>
    <dbReference type="NCBI Taxonomy" id="2741543"/>
    <lineage>
        <taxon>Bacteria</taxon>
        <taxon>Pseudomonadati</taxon>
        <taxon>Acidobacteriota</taxon>
        <taxon>Terriglobia</taxon>
        <taxon>Candidatus Acidiferrales</taxon>
        <taxon>Candidatus Acidiferrum</taxon>
    </lineage>
</organism>
<feature type="transmembrane region" description="Helical" evidence="1">
    <location>
        <begin position="31"/>
        <end position="51"/>
    </location>
</feature>
<dbReference type="InterPro" id="IPR025857">
    <property type="entry name" value="MacB_PCD"/>
</dbReference>
<dbReference type="EMBL" id="JACDQQ010002071">
    <property type="protein sequence ID" value="MBA0087573.1"/>
    <property type="molecule type" value="Genomic_DNA"/>
</dbReference>
<dbReference type="GO" id="GO:0022857">
    <property type="term" value="F:transmembrane transporter activity"/>
    <property type="evidence" value="ECO:0007669"/>
    <property type="project" value="TreeGrafter"/>
</dbReference>
<feature type="non-terminal residue" evidence="3">
    <location>
        <position position="155"/>
    </location>
</feature>
<sequence length="155" mass="17445">MTRGVSKRGVLLREPVGVALETLRQHKMRSFLMLLGIILSVSTLIVVISLISGVNKYIADRVANLGSNVFLLTRFPLITDVEEYVKANRRNKKVTWEDYEALRQNLKLPLRVGVELRIDGKVRRGSESITDVNIRGVTANMGDIDPVTPRDGRYI</sequence>
<dbReference type="AlphaFoldDB" id="A0A7V8NU59"/>
<keyword evidence="1" id="KW-0472">Membrane</keyword>
<evidence type="ECO:0000259" key="2">
    <source>
        <dbReference type="Pfam" id="PF12704"/>
    </source>
</evidence>
<evidence type="ECO:0000313" key="3">
    <source>
        <dbReference type="EMBL" id="MBA0087573.1"/>
    </source>
</evidence>
<dbReference type="InterPro" id="IPR050250">
    <property type="entry name" value="Macrolide_Exporter_MacB"/>
</dbReference>